<dbReference type="Pfam" id="PF00012">
    <property type="entry name" value="HSP70"/>
    <property type="match status" value="1"/>
</dbReference>
<dbReference type="EMBL" id="CP111018">
    <property type="protein sequence ID" value="WAR10329.1"/>
    <property type="molecule type" value="Genomic_DNA"/>
</dbReference>
<keyword evidence="2" id="KW-0547">Nucleotide-binding</keyword>
<dbReference type="PANTHER" id="PTHR14187:SF5">
    <property type="entry name" value="HEAT SHOCK 70 KDA PROTEIN 12A"/>
    <property type="match status" value="1"/>
</dbReference>
<dbReference type="PANTHER" id="PTHR14187">
    <property type="entry name" value="ALPHA KINASE/ELONGATION FACTOR 2 KINASE"/>
    <property type="match status" value="1"/>
</dbReference>
<gene>
    <name evidence="4" type="ORF">MAR_035405</name>
</gene>
<sequence length="533" mass="60672">MASENKCKTIPNIIVSLDFGTTYSGYGLAFPRENLDSGNELAIYTNPREEKVPTCVLLNEDKSFHSFGSQALDEYIDMDDEDRDGFYFFRNFKMKLYKKRKLSRNIKVQDEKGKKLSAKLVFQLAMSGLKDIVMERIKQHHKIENLQNVSKAIEWMITIPAIWSDSARQFMREAAEGAGIQHDRLRLVLEPEAASLFCRQQNIILTDSGTRQQFAEGQKYVVADLGGGTIDICVHEITENGNLKELYRATGEDAGGTKVNAQFECFLASLFGREVVDDLQKTCYERFITQMMDFEERKKTFKGTERNVKIRLDPILMKRFETKSGKKIQNAIQESDFSTKVKYDDDSGRMTFETSVIEAFYNGSVHSIITKVQTIIEECADDELKTILLVGGYAESQYLRNKVREAFPTLDLVLVEDAKLAVIKGSVMMGLEEKSIVQRRSRFTYGFSVTIPFIEGVHPEPTTKFSNALQDPKYCTDEEECELVGKVLLNPPPGGWPDFLEFDNHLIVGETEFTVKVYNKHSGEELQATLDFL</sequence>
<evidence type="ECO:0000256" key="3">
    <source>
        <dbReference type="ARBA" id="ARBA00022840"/>
    </source>
</evidence>
<evidence type="ECO:0000313" key="4">
    <source>
        <dbReference type="EMBL" id="WAR10329.1"/>
    </source>
</evidence>
<keyword evidence="5" id="KW-1185">Reference proteome</keyword>
<dbReference type="Gene3D" id="3.30.420.40">
    <property type="match status" value="2"/>
</dbReference>
<dbReference type="InterPro" id="IPR013126">
    <property type="entry name" value="Hsp_70_fam"/>
</dbReference>
<accession>A0ABY7EMX5</accession>
<name>A0ABY7EMX5_MYAAR</name>
<keyword evidence="3" id="KW-0067">ATP-binding</keyword>
<evidence type="ECO:0000256" key="2">
    <source>
        <dbReference type="ARBA" id="ARBA00022741"/>
    </source>
</evidence>
<organism evidence="4 5">
    <name type="scientific">Mya arenaria</name>
    <name type="common">Soft-shell clam</name>
    <dbReference type="NCBI Taxonomy" id="6604"/>
    <lineage>
        <taxon>Eukaryota</taxon>
        <taxon>Metazoa</taxon>
        <taxon>Spiralia</taxon>
        <taxon>Lophotrochozoa</taxon>
        <taxon>Mollusca</taxon>
        <taxon>Bivalvia</taxon>
        <taxon>Autobranchia</taxon>
        <taxon>Heteroconchia</taxon>
        <taxon>Euheterodonta</taxon>
        <taxon>Imparidentia</taxon>
        <taxon>Neoheterodontei</taxon>
        <taxon>Myida</taxon>
        <taxon>Myoidea</taxon>
        <taxon>Myidae</taxon>
        <taxon>Mya</taxon>
    </lineage>
</organism>
<protein>
    <submittedName>
        <fullName evidence="4">HS12B-like protein</fullName>
    </submittedName>
</protein>
<dbReference type="SUPFAM" id="SSF53067">
    <property type="entry name" value="Actin-like ATPase domain"/>
    <property type="match status" value="2"/>
</dbReference>
<evidence type="ECO:0000256" key="1">
    <source>
        <dbReference type="ARBA" id="ARBA00007381"/>
    </source>
</evidence>
<dbReference type="Proteomes" id="UP001164746">
    <property type="component" value="Chromosome 7"/>
</dbReference>
<dbReference type="InterPro" id="IPR043129">
    <property type="entry name" value="ATPase_NBD"/>
</dbReference>
<comment type="similarity">
    <text evidence="1">Belongs to the heat shock protein 70 family.</text>
</comment>
<reference evidence="4" key="1">
    <citation type="submission" date="2022-11" db="EMBL/GenBank/DDBJ databases">
        <title>Centuries of genome instability and evolution in soft-shell clam transmissible cancer (bioRxiv).</title>
        <authorList>
            <person name="Hart S.F.M."/>
            <person name="Yonemitsu M.A."/>
            <person name="Giersch R.M."/>
            <person name="Beal B.F."/>
            <person name="Arriagada G."/>
            <person name="Davis B.W."/>
            <person name="Ostrander E.A."/>
            <person name="Goff S.P."/>
            <person name="Metzger M.J."/>
        </authorList>
    </citation>
    <scope>NUCLEOTIDE SEQUENCE</scope>
    <source>
        <strain evidence="4">MELC-2E11</strain>
        <tissue evidence="4">Siphon/mantle</tissue>
    </source>
</reference>
<dbReference type="CDD" id="cd10229">
    <property type="entry name" value="ASKHA_NBD_HSP70_HSPA12"/>
    <property type="match status" value="1"/>
</dbReference>
<evidence type="ECO:0000313" key="5">
    <source>
        <dbReference type="Proteomes" id="UP001164746"/>
    </source>
</evidence>
<proteinExistence type="inferred from homology"/>